<evidence type="ECO:0000256" key="1">
    <source>
        <dbReference type="ARBA" id="ARBA00022574"/>
    </source>
</evidence>
<dbReference type="InterPro" id="IPR036322">
    <property type="entry name" value="WD40_repeat_dom_sf"/>
</dbReference>
<comment type="caution">
    <text evidence="5">The sequence shown here is derived from an EMBL/GenBank/DDBJ whole genome shotgun (WGS) entry which is preliminary data.</text>
</comment>
<feature type="repeat" description="WD" evidence="3">
    <location>
        <begin position="306"/>
        <end position="347"/>
    </location>
</feature>
<organism evidence="5 6">
    <name type="scientific">Streptosporangium fragile</name>
    <dbReference type="NCBI Taxonomy" id="46186"/>
    <lineage>
        <taxon>Bacteria</taxon>
        <taxon>Bacillati</taxon>
        <taxon>Actinomycetota</taxon>
        <taxon>Actinomycetes</taxon>
        <taxon>Streptosporangiales</taxon>
        <taxon>Streptosporangiaceae</taxon>
        <taxon>Streptosporangium</taxon>
    </lineage>
</organism>
<dbReference type="SMART" id="SM00320">
    <property type="entry name" value="WD40"/>
    <property type="match status" value="7"/>
</dbReference>
<dbReference type="PANTHER" id="PTHR19879:SF9">
    <property type="entry name" value="TRANSCRIPTION INITIATION FACTOR TFIID SUBUNIT 5"/>
    <property type="match status" value="1"/>
</dbReference>
<proteinExistence type="predicted"/>
<evidence type="ECO:0008006" key="7">
    <source>
        <dbReference type="Google" id="ProtNLM"/>
    </source>
</evidence>
<feature type="repeat" description="WD" evidence="3">
    <location>
        <begin position="153"/>
        <end position="187"/>
    </location>
</feature>
<dbReference type="Proteomes" id="UP001500831">
    <property type="component" value="Unassembled WGS sequence"/>
</dbReference>
<dbReference type="InterPro" id="IPR001680">
    <property type="entry name" value="WD40_rpt"/>
</dbReference>
<dbReference type="EMBL" id="BAAAVI010000022">
    <property type="protein sequence ID" value="GAA2873953.1"/>
    <property type="molecule type" value="Genomic_DNA"/>
</dbReference>
<dbReference type="InterPro" id="IPR020472">
    <property type="entry name" value="WD40_PAC1"/>
</dbReference>
<keyword evidence="4" id="KW-1133">Transmembrane helix</keyword>
<dbReference type="PANTHER" id="PTHR19879">
    <property type="entry name" value="TRANSCRIPTION INITIATION FACTOR TFIID"/>
    <property type="match status" value="1"/>
</dbReference>
<feature type="repeat" description="WD" evidence="3">
    <location>
        <begin position="111"/>
        <end position="152"/>
    </location>
</feature>
<dbReference type="PROSITE" id="PS50294">
    <property type="entry name" value="WD_REPEATS_REGION"/>
    <property type="match status" value="6"/>
</dbReference>
<keyword evidence="2" id="KW-0677">Repeat</keyword>
<evidence type="ECO:0000256" key="2">
    <source>
        <dbReference type="ARBA" id="ARBA00022737"/>
    </source>
</evidence>
<keyword evidence="1 3" id="KW-0853">WD repeat</keyword>
<protein>
    <recommendedName>
        <fullName evidence="7">WD40 repeat domain-containing protein</fullName>
    </recommendedName>
</protein>
<dbReference type="SUPFAM" id="SSF50978">
    <property type="entry name" value="WD40 repeat-like"/>
    <property type="match status" value="1"/>
</dbReference>
<dbReference type="CDD" id="cd00200">
    <property type="entry name" value="WD40"/>
    <property type="match status" value="1"/>
</dbReference>
<feature type="repeat" description="WD" evidence="3">
    <location>
        <begin position="271"/>
        <end position="305"/>
    </location>
</feature>
<reference evidence="6" key="1">
    <citation type="journal article" date="2019" name="Int. J. Syst. Evol. Microbiol.">
        <title>The Global Catalogue of Microorganisms (GCM) 10K type strain sequencing project: providing services to taxonomists for standard genome sequencing and annotation.</title>
        <authorList>
            <consortium name="The Broad Institute Genomics Platform"/>
            <consortium name="The Broad Institute Genome Sequencing Center for Infectious Disease"/>
            <person name="Wu L."/>
            <person name="Ma J."/>
        </authorList>
    </citation>
    <scope>NUCLEOTIDE SEQUENCE [LARGE SCALE GENOMIC DNA]</scope>
    <source>
        <strain evidence="6">JCM 6242</strain>
    </source>
</reference>
<dbReference type="Gene3D" id="2.130.10.10">
    <property type="entry name" value="YVTN repeat-like/Quinoprotein amine dehydrogenase"/>
    <property type="match status" value="3"/>
</dbReference>
<dbReference type="InterPro" id="IPR015943">
    <property type="entry name" value="WD40/YVTN_repeat-like_dom_sf"/>
</dbReference>
<keyword evidence="4" id="KW-0472">Membrane</keyword>
<evidence type="ECO:0000313" key="5">
    <source>
        <dbReference type="EMBL" id="GAA2873953.1"/>
    </source>
</evidence>
<evidence type="ECO:0000313" key="6">
    <source>
        <dbReference type="Proteomes" id="UP001500831"/>
    </source>
</evidence>
<feature type="repeat" description="WD" evidence="3">
    <location>
        <begin position="391"/>
        <end position="427"/>
    </location>
</feature>
<accession>A0ABP6IGP2</accession>
<dbReference type="RefSeq" id="WP_344972448.1">
    <property type="nucleotide sequence ID" value="NZ_BAAAVI010000022.1"/>
</dbReference>
<name>A0ABP6IGP2_9ACTN</name>
<gene>
    <name evidence="5" type="ORF">GCM10010517_34540</name>
</gene>
<sequence length="427" mass="44888">MLGRGLAMPAGPLAPVLTGLMREDPAQRLTAGEAARALRDIIDQLSPARRPTPGGNAAAGLKAGLLAAAASRSAALLRSVPRRILILGGLGALAAIAVPTTIAFLPDSVALTGHSGAIFSLAFSPNGKTLASGSLDKTLRVWDVSYGYTVKILTHLNAEIFSLAFSPDGRILASSALDDTVRLWETEHWEDAAALVDPFVPPSSVAFSPDGRILASVSFKAENEASDARNTKGEMAIRLWDVAGEKTTAFLVDHGTGKHALWEDALWDHALRTLAFSPDGHVLASGGEDGTVRLWDITRRTTTATLTEHTGPVHSVTFSPDGHTLASAGEDGTVRLWDIARRTTTATLAEHTEGAVRSVAFSPDGHTLASAGEDGTVRLWDIARRTTTATLTEHTDAVYSVAFSPDGETLASGGGDGTIRLWRIETA</sequence>
<dbReference type="PROSITE" id="PS50082">
    <property type="entry name" value="WD_REPEATS_2"/>
    <property type="match status" value="6"/>
</dbReference>
<dbReference type="PRINTS" id="PR00320">
    <property type="entry name" value="GPROTEINBRPT"/>
</dbReference>
<dbReference type="InterPro" id="IPR019775">
    <property type="entry name" value="WD40_repeat_CS"/>
</dbReference>
<dbReference type="PROSITE" id="PS00678">
    <property type="entry name" value="WD_REPEATS_1"/>
    <property type="match status" value="5"/>
</dbReference>
<feature type="repeat" description="WD" evidence="3">
    <location>
        <begin position="349"/>
        <end position="390"/>
    </location>
</feature>
<feature type="transmembrane region" description="Helical" evidence="4">
    <location>
        <begin position="84"/>
        <end position="105"/>
    </location>
</feature>
<keyword evidence="4" id="KW-0812">Transmembrane</keyword>
<evidence type="ECO:0000256" key="4">
    <source>
        <dbReference type="SAM" id="Phobius"/>
    </source>
</evidence>
<evidence type="ECO:0000256" key="3">
    <source>
        <dbReference type="PROSITE-ProRule" id="PRU00221"/>
    </source>
</evidence>
<keyword evidence="6" id="KW-1185">Reference proteome</keyword>
<dbReference type="Pfam" id="PF00400">
    <property type="entry name" value="WD40"/>
    <property type="match status" value="6"/>
</dbReference>